<comment type="similarity">
    <text evidence="2">Belongs to the aldehyde dehydrogenase family.</text>
</comment>
<feature type="domain" description="Aldehyde dehydrogenase" evidence="4">
    <location>
        <begin position="134"/>
        <end position="186"/>
    </location>
</feature>
<comment type="caution">
    <text evidence="5">The sequence shown here is derived from an EMBL/GenBank/DDBJ whole genome shotgun (WGS) entry which is preliminary data.</text>
</comment>
<dbReference type="EMBL" id="JACAZI010000002">
    <property type="protein sequence ID" value="KAF7368641.1"/>
    <property type="molecule type" value="Genomic_DNA"/>
</dbReference>
<evidence type="ECO:0000313" key="5">
    <source>
        <dbReference type="EMBL" id="KAF7368641.1"/>
    </source>
</evidence>
<evidence type="ECO:0000313" key="6">
    <source>
        <dbReference type="Proteomes" id="UP000620124"/>
    </source>
</evidence>
<protein>
    <submittedName>
        <fullName evidence="5">Aldehyde dehydrogenase</fullName>
    </submittedName>
</protein>
<sequence length="211" mass="22879">MVYEYMGTDSPSRGGPSKRSAYAGAGTPSWDGGSREGGNQITAILCAHDLLVVRLDCRPGYLRAHGYLEGAFSVLWSPSPPSLFHFHVVVRYRHGLLPFPFLLPSSPSFPPSSLLFLPLFSFLPTSPLPPSHKKFTGSTLVGRKVMAAAAFNPKNLTLELGGKSPNIIFEDEDLVQAVNWAAHGILEKGEPEHDVSMWAQSIVGHAAARAW</sequence>
<reference evidence="5" key="1">
    <citation type="submission" date="2020-05" db="EMBL/GenBank/DDBJ databases">
        <title>Mycena genomes resolve the evolution of fungal bioluminescence.</title>
        <authorList>
            <person name="Tsai I.J."/>
        </authorList>
    </citation>
    <scope>NUCLEOTIDE SEQUENCE</scope>
    <source>
        <strain evidence="5">CCC161011</strain>
    </source>
</reference>
<keyword evidence="6" id="KW-1185">Reference proteome</keyword>
<feature type="active site" evidence="1">
    <location>
        <position position="159"/>
    </location>
</feature>
<accession>A0A8H6Z1F9</accession>
<organism evidence="5 6">
    <name type="scientific">Mycena venus</name>
    <dbReference type="NCBI Taxonomy" id="2733690"/>
    <lineage>
        <taxon>Eukaryota</taxon>
        <taxon>Fungi</taxon>
        <taxon>Dikarya</taxon>
        <taxon>Basidiomycota</taxon>
        <taxon>Agaricomycotina</taxon>
        <taxon>Agaricomycetes</taxon>
        <taxon>Agaricomycetidae</taxon>
        <taxon>Agaricales</taxon>
        <taxon>Marasmiineae</taxon>
        <taxon>Mycenaceae</taxon>
        <taxon>Mycena</taxon>
    </lineage>
</organism>
<feature type="region of interest" description="Disordered" evidence="3">
    <location>
        <begin position="1"/>
        <end position="33"/>
    </location>
</feature>
<dbReference type="PANTHER" id="PTHR42804">
    <property type="entry name" value="ALDEHYDE DEHYDROGENASE"/>
    <property type="match status" value="1"/>
</dbReference>
<proteinExistence type="inferred from homology"/>
<evidence type="ECO:0000256" key="3">
    <source>
        <dbReference type="SAM" id="MobiDB-lite"/>
    </source>
</evidence>
<dbReference type="InterPro" id="IPR016162">
    <property type="entry name" value="Ald_DH_N"/>
</dbReference>
<dbReference type="OrthoDB" id="310895at2759"/>
<dbReference type="SUPFAM" id="SSF53720">
    <property type="entry name" value="ALDH-like"/>
    <property type="match status" value="1"/>
</dbReference>
<dbReference type="PANTHER" id="PTHR42804:SF1">
    <property type="entry name" value="ALDEHYDE DEHYDROGENASE-RELATED"/>
    <property type="match status" value="1"/>
</dbReference>
<dbReference type="InterPro" id="IPR016161">
    <property type="entry name" value="Ald_DH/histidinol_DH"/>
</dbReference>
<dbReference type="Gene3D" id="3.40.605.10">
    <property type="entry name" value="Aldehyde Dehydrogenase, Chain A, domain 1"/>
    <property type="match status" value="1"/>
</dbReference>
<dbReference type="Pfam" id="PF00171">
    <property type="entry name" value="Aldedh"/>
    <property type="match status" value="1"/>
</dbReference>
<gene>
    <name evidence="5" type="ORF">MVEN_00188300</name>
</gene>
<evidence type="ECO:0000256" key="2">
    <source>
        <dbReference type="RuleBase" id="RU003345"/>
    </source>
</evidence>
<keyword evidence="2" id="KW-0560">Oxidoreductase</keyword>
<dbReference type="InterPro" id="IPR029510">
    <property type="entry name" value="Ald_DH_CS_GLU"/>
</dbReference>
<dbReference type="AlphaFoldDB" id="A0A8H6Z1F9"/>
<dbReference type="InterPro" id="IPR015590">
    <property type="entry name" value="Aldehyde_DH_dom"/>
</dbReference>
<dbReference type="GO" id="GO:0016491">
    <property type="term" value="F:oxidoreductase activity"/>
    <property type="evidence" value="ECO:0007669"/>
    <property type="project" value="UniProtKB-KW"/>
</dbReference>
<dbReference type="Proteomes" id="UP000620124">
    <property type="component" value="Unassembled WGS sequence"/>
</dbReference>
<dbReference type="PROSITE" id="PS00687">
    <property type="entry name" value="ALDEHYDE_DEHYDR_GLU"/>
    <property type="match status" value="1"/>
</dbReference>
<evidence type="ECO:0000259" key="4">
    <source>
        <dbReference type="Pfam" id="PF00171"/>
    </source>
</evidence>
<name>A0A8H6Z1F9_9AGAR</name>
<evidence type="ECO:0000256" key="1">
    <source>
        <dbReference type="PROSITE-ProRule" id="PRU10007"/>
    </source>
</evidence>